<name>A0AAV4SLK5_9ARAC</name>
<feature type="region of interest" description="Disordered" evidence="1">
    <location>
        <begin position="23"/>
        <end position="44"/>
    </location>
</feature>
<evidence type="ECO:0000313" key="3">
    <source>
        <dbReference type="Proteomes" id="UP001054837"/>
    </source>
</evidence>
<accession>A0AAV4SLK5</accession>
<protein>
    <submittedName>
        <fullName evidence="2">Uncharacterized protein</fullName>
    </submittedName>
</protein>
<dbReference type="Proteomes" id="UP001054837">
    <property type="component" value="Unassembled WGS sequence"/>
</dbReference>
<organism evidence="2 3">
    <name type="scientific">Caerostris darwini</name>
    <dbReference type="NCBI Taxonomy" id="1538125"/>
    <lineage>
        <taxon>Eukaryota</taxon>
        <taxon>Metazoa</taxon>
        <taxon>Ecdysozoa</taxon>
        <taxon>Arthropoda</taxon>
        <taxon>Chelicerata</taxon>
        <taxon>Arachnida</taxon>
        <taxon>Araneae</taxon>
        <taxon>Araneomorphae</taxon>
        <taxon>Entelegynae</taxon>
        <taxon>Araneoidea</taxon>
        <taxon>Araneidae</taxon>
        <taxon>Caerostris</taxon>
    </lineage>
</organism>
<evidence type="ECO:0000313" key="2">
    <source>
        <dbReference type="EMBL" id="GIY34214.1"/>
    </source>
</evidence>
<sequence length="91" mass="9626">MGSRQVVNDKDCSLEGNEACNENAKGGAVTQGKSGSKSLSSHLANSLPLPEIPSLFALLNTCLRLMGPRRSNSNNPGKIHTALEIHLVMPT</sequence>
<evidence type="ECO:0000256" key="1">
    <source>
        <dbReference type="SAM" id="MobiDB-lite"/>
    </source>
</evidence>
<gene>
    <name evidence="2" type="ORF">CDAR_32981</name>
</gene>
<feature type="compositionally biased region" description="Low complexity" evidence="1">
    <location>
        <begin position="32"/>
        <end position="43"/>
    </location>
</feature>
<comment type="caution">
    <text evidence="2">The sequence shown here is derived from an EMBL/GenBank/DDBJ whole genome shotgun (WGS) entry which is preliminary data.</text>
</comment>
<reference evidence="2 3" key="1">
    <citation type="submission" date="2021-06" db="EMBL/GenBank/DDBJ databases">
        <title>Caerostris darwini draft genome.</title>
        <authorList>
            <person name="Kono N."/>
            <person name="Arakawa K."/>
        </authorList>
    </citation>
    <scope>NUCLEOTIDE SEQUENCE [LARGE SCALE GENOMIC DNA]</scope>
</reference>
<keyword evidence="3" id="KW-1185">Reference proteome</keyword>
<proteinExistence type="predicted"/>
<dbReference type="EMBL" id="BPLQ01008042">
    <property type="protein sequence ID" value="GIY34214.1"/>
    <property type="molecule type" value="Genomic_DNA"/>
</dbReference>
<dbReference type="AlphaFoldDB" id="A0AAV4SLK5"/>